<keyword evidence="1" id="KW-0812">Transmembrane</keyword>
<protein>
    <submittedName>
        <fullName evidence="2">Uncharacterized protein</fullName>
    </submittedName>
</protein>
<reference evidence="2 3" key="1">
    <citation type="journal article" date="2018" name="Front. Plant Sci.">
        <title>Red Clover (Trifolium pratense) and Zigzag Clover (T. medium) - A Picture of Genomic Similarities and Differences.</title>
        <authorList>
            <person name="Dluhosova J."/>
            <person name="Istvanek J."/>
            <person name="Nedelnik J."/>
            <person name="Repkova J."/>
        </authorList>
    </citation>
    <scope>NUCLEOTIDE SEQUENCE [LARGE SCALE GENOMIC DNA]</scope>
    <source>
        <strain evidence="3">cv. 10/8</strain>
        <tissue evidence="2">Leaf</tissue>
    </source>
</reference>
<sequence length="101" mass="11411">MASATSTSSYCMYAWALRRSSSKVCGFSMPTALAKSERGRRLRESRYFFISSVVSTCTTSLLNLSIKFRRYSSFPWTIAFKDATVFGCRREAVKCLQNCSV</sequence>
<evidence type="ECO:0000256" key="1">
    <source>
        <dbReference type="SAM" id="Phobius"/>
    </source>
</evidence>
<name>A0A392SAS2_9FABA</name>
<comment type="caution">
    <text evidence="2">The sequence shown here is derived from an EMBL/GenBank/DDBJ whole genome shotgun (WGS) entry which is preliminary data.</text>
</comment>
<keyword evidence="1" id="KW-1133">Transmembrane helix</keyword>
<proteinExistence type="predicted"/>
<accession>A0A392SAS2</accession>
<feature type="transmembrane region" description="Helical" evidence="1">
    <location>
        <begin position="47"/>
        <end position="66"/>
    </location>
</feature>
<organism evidence="2 3">
    <name type="scientific">Trifolium medium</name>
    <dbReference type="NCBI Taxonomy" id="97028"/>
    <lineage>
        <taxon>Eukaryota</taxon>
        <taxon>Viridiplantae</taxon>
        <taxon>Streptophyta</taxon>
        <taxon>Embryophyta</taxon>
        <taxon>Tracheophyta</taxon>
        <taxon>Spermatophyta</taxon>
        <taxon>Magnoliopsida</taxon>
        <taxon>eudicotyledons</taxon>
        <taxon>Gunneridae</taxon>
        <taxon>Pentapetalae</taxon>
        <taxon>rosids</taxon>
        <taxon>fabids</taxon>
        <taxon>Fabales</taxon>
        <taxon>Fabaceae</taxon>
        <taxon>Papilionoideae</taxon>
        <taxon>50 kb inversion clade</taxon>
        <taxon>NPAAA clade</taxon>
        <taxon>Hologalegina</taxon>
        <taxon>IRL clade</taxon>
        <taxon>Trifolieae</taxon>
        <taxon>Trifolium</taxon>
    </lineage>
</organism>
<dbReference type="Proteomes" id="UP000265520">
    <property type="component" value="Unassembled WGS sequence"/>
</dbReference>
<dbReference type="AlphaFoldDB" id="A0A392SAS2"/>
<feature type="non-terminal residue" evidence="2">
    <location>
        <position position="101"/>
    </location>
</feature>
<evidence type="ECO:0000313" key="2">
    <source>
        <dbReference type="EMBL" id="MCI46001.1"/>
    </source>
</evidence>
<keyword evidence="3" id="KW-1185">Reference proteome</keyword>
<keyword evidence="1" id="KW-0472">Membrane</keyword>
<dbReference type="EMBL" id="LXQA010351533">
    <property type="protein sequence ID" value="MCI46001.1"/>
    <property type="molecule type" value="Genomic_DNA"/>
</dbReference>
<evidence type="ECO:0000313" key="3">
    <source>
        <dbReference type="Proteomes" id="UP000265520"/>
    </source>
</evidence>